<proteinExistence type="predicted"/>
<dbReference type="CDD" id="cd08584">
    <property type="entry name" value="PI-PLCc_GDPD_SF_unchar2"/>
    <property type="match status" value="1"/>
</dbReference>
<comment type="caution">
    <text evidence="1">The sequence shown here is derived from an EMBL/GenBank/DDBJ whole genome shotgun (WGS) entry which is preliminary data.</text>
</comment>
<name>A0ABV3Q193_9BACL</name>
<sequence length="196" mass="22978">MNFIAHRINTIEELKNIPLNYGVEIDLRDLGERLILQHDPFKDGEDFEEYLKHYHHGTMIVNIKSERIEHKVLELLKLYNITDYFFLDSSFPMIHLLSKNGKPNIALRFSEFEGLETILAMEGKVKWVWIDCFTKLPITKENCTTLKNAGFKLCLVSPELQGRPEDIMPYKQYINEKDIMLDAICTKSININAWRS</sequence>
<dbReference type="GO" id="GO:0016787">
    <property type="term" value="F:hydrolase activity"/>
    <property type="evidence" value="ECO:0007669"/>
    <property type="project" value="UniProtKB-KW"/>
</dbReference>
<accession>A0ABV3Q193</accession>
<keyword evidence="1" id="KW-0378">Hydrolase</keyword>
<dbReference type="EMBL" id="JBFMIA010000002">
    <property type="protein sequence ID" value="MEW9501054.1"/>
    <property type="molecule type" value="Genomic_DNA"/>
</dbReference>
<keyword evidence="2" id="KW-1185">Reference proteome</keyword>
<evidence type="ECO:0000313" key="1">
    <source>
        <dbReference type="EMBL" id="MEW9501054.1"/>
    </source>
</evidence>
<dbReference type="EC" id="3.1.4.-" evidence="1"/>
<protein>
    <submittedName>
        <fullName evidence="1">Phosphatidylinositol-specific phospholipase C/glycerophosphodiester phosphodiesterase family protein</fullName>
        <ecNumber evidence="1">3.1.4.-</ecNumber>
    </submittedName>
</protein>
<evidence type="ECO:0000313" key="2">
    <source>
        <dbReference type="Proteomes" id="UP001556040"/>
    </source>
</evidence>
<organism evidence="1 2">
    <name type="scientific">Jeotgalibacillus marinus</name>
    <dbReference type="NCBI Taxonomy" id="86667"/>
    <lineage>
        <taxon>Bacteria</taxon>
        <taxon>Bacillati</taxon>
        <taxon>Bacillota</taxon>
        <taxon>Bacilli</taxon>
        <taxon>Bacillales</taxon>
        <taxon>Caryophanaceae</taxon>
        <taxon>Jeotgalibacillus</taxon>
    </lineage>
</organism>
<dbReference type="Proteomes" id="UP001556040">
    <property type="component" value="Unassembled WGS sequence"/>
</dbReference>
<gene>
    <name evidence="1" type="ORF">AB1471_04455</name>
</gene>
<dbReference type="RefSeq" id="WP_367778392.1">
    <property type="nucleotide sequence ID" value="NZ_JBFMIA010000002.1"/>
</dbReference>
<reference evidence="1 2" key="1">
    <citation type="journal article" date="1979" name="Int. J. Syst. Evol. Microbiol.">
        <title>Bacillus globisporus subsp. marinus subsp. nov.</title>
        <authorList>
            <person name="Liu H."/>
        </authorList>
    </citation>
    <scope>NUCLEOTIDE SEQUENCE [LARGE SCALE GENOMIC DNA]</scope>
    <source>
        <strain evidence="1 2">DSM 1297</strain>
    </source>
</reference>